<dbReference type="Proteomes" id="UP000790377">
    <property type="component" value="Unassembled WGS sequence"/>
</dbReference>
<keyword evidence="2" id="KW-1185">Reference proteome</keyword>
<evidence type="ECO:0000313" key="2">
    <source>
        <dbReference type="Proteomes" id="UP000790377"/>
    </source>
</evidence>
<proteinExistence type="predicted"/>
<evidence type="ECO:0000313" key="1">
    <source>
        <dbReference type="EMBL" id="KAH7907214.1"/>
    </source>
</evidence>
<sequence>MFVSRILPLLALSMLAAATCELGLTEACCWVYPASLRKPIGATYGCLPFYNQCLDSRSLVCCKSILGDGDGFDCTPEQSA</sequence>
<reference evidence="1" key="1">
    <citation type="journal article" date="2021" name="New Phytol.">
        <title>Evolutionary innovations through gain and loss of genes in the ectomycorrhizal Boletales.</title>
        <authorList>
            <person name="Wu G."/>
            <person name="Miyauchi S."/>
            <person name="Morin E."/>
            <person name="Kuo A."/>
            <person name="Drula E."/>
            <person name="Varga T."/>
            <person name="Kohler A."/>
            <person name="Feng B."/>
            <person name="Cao Y."/>
            <person name="Lipzen A."/>
            <person name="Daum C."/>
            <person name="Hundley H."/>
            <person name="Pangilinan J."/>
            <person name="Johnson J."/>
            <person name="Barry K."/>
            <person name="LaButti K."/>
            <person name="Ng V."/>
            <person name="Ahrendt S."/>
            <person name="Min B."/>
            <person name="Choi I.G."/>
            <person name="Park H."/>
            <person name="Plett J.M."/>
            <person name="Magnuson J."/>
            <person name="Spatafora J.W."/>
            <person name="Nagy L.G."/>
            <person name="Henrissat B."/>
            <person name="Grigoriev I.V."/>
            <person name="Yang Z.L."/>
            <person name="Xu J."/>
            <person name="Martin F.M."/>
        </authorList>
    </citation>
    <scope>NUCLEOTIDE SEQUENCE</scope>
    <source>
        <strain evidence="1">ATCC 28755</strain>
    </source>
</reference>
<comment type="caution">
    <text evidence="1">The sequence shown here is derived from an EMBL/GenBank/DDBJ whole genome shotgun (WGS) entry which is preliminary data.</text>
</comment>
<organism evidence="1 2">
    <name type="scientific">Hygrophoropsis aurantiaca</name>
    <dbReference type="NCBI Taxonomy" id="72124"/>
    <lineage>
        <taxon>Eukaryota</taxon>
        <taxon>Fungi</taxon>
        <taxon>Dikarya</taxon>
        <taxon>Basidiomycota</taxon>
        <taxon>Agaricomycotina</taxon>
        <taxon>Agaricomycetes</taxon>
        <taxon>Agaricomycetidae</taxon>
        <taxon>Boletales</taxon>
        <taxon>Coniophorineae</taxon>
        <taxon>Hygrophoropsidaceae</taxon>
        <taxon>Hygrophoropsis</taxon>
    </lineage>
</organism>
<accession>A0ACB8A215</accession>
<gene>
    <name evidence="1" type="ORF">BJ138DRAFT_1160652</name>
</gene>
<protein>
    <submittedName>
        <fullName evidence="1">Uncharacterized protein</fullName>
    </submittedName>
</protein>
<name>A0ACB8A215_9AGAM</name>
<dbReference type="EMBL" id="MU267926">
    <property type="protein sequence ID" value="KAH7907214.1"/>
    <property type="molecule type" value="Genomic_DNA"/>
</dbReference>